<reference evidence="3 4" key="1">
    <citation type="submission" date="2015-07" db="EMBL/GenBank/DDBJ databases">
        <title>Whole genome sequence of Thermanaerothrix daxensis DSM 23592.</title>
        <authorList>
            <person name="Hemp J."/>
            <person name="Ward L.M."/>
            <person name="Pace L.A."/>
            <person name="Fischer W.W."/>
        </authorList>
    </citation>
    <scope>NUCLEOTIDE SEQUENCE [LARGE SCALE GENOMIC DNA]</scope>
    <source>
        <strain evidence="3 4">GNS-1</strain>
    </source>
</reference>
<dbReference type="SUPFAM" id="SSF159234">
    <property type="entry name" value="FomD-like"/>
    <property type="match status" value="1"/>
</dbReference>
<dbReference type="GO" id="GO:0016787">
    <property type="term" value="F:hydrolase activity"/>
    <property type="evidence" value="ECO:0007669"/>
    <property type="project" value="UniProtKB-KW"/>
</dbReference>
<keyword evidence="1" id="KW-0378">Hydrolase</keyword>
<organism evidence="3 4">
    <name type="scientific">Thermanaerothrix daxensis</name>
    <dbReference type="NCBI Taxonomy" id="869279"/>
    <lineage>
        <taxon>Bacteria</taxon>
        <taxon>Bacillati</taxon>
        <taxon>Chloroflexota</taxon>
        <taxon>Anaerolineae</taxon>
        <taxon>Anaerolineales</taxon>
        <taxon>Anaerolineaceae</taxon>
        <taxon>Thermanaerothrix</taxon>
    </lineage>
</organism>
<protein>
    <recommendedName>
        <fullName evidence="2">DUF402 domain-containing protein</fullName>
    </recommendedName>
</protein>
<accession>A0A0P6YD00</accession>
<dbReference type="EMBL" id="LGKO01000005">
    <property type="protein sequence ID" value="KPL82900.1"/>
    <property type="molecule type" value="Genomic_DNA"/>
</dbReference>
<evidence type="ECO:0000313" key="3">
    <source>
        <dbReference type="EMBL" id="KPL82900.1"/>
    </source>
</evidence>
<keyword evidence="4" id="KW-1185">Reference proteome</keyword>
<dbReference type="PANTHER" id="PTHR39159">
    <property type="match status" value="1"/>
</dbReference>
<comment type="caution">
    <text evidence="3">The sequence shown here is derived from an EMBL/GenBank/DDBJ whole genome shotgun (WGS) entry which is preliminary data.</text>
</comment>
<gene>
    <name evidence="3" type="ORF">SE15_08990</name>
</gene>
<dbReference type="InterPro" id="IPR050212">
    <property type="entry name" value="Ntdp-like"/>
</dbReference>
<dbReference type="InterPro" id="IPR035930">
    <property type="entry name" value="FomD-like_sf"/>
</dbReference>
<dbReference type="AlphaFoldDB" id="A0A0P6YD00"/>
<dbReference type="InterPro" id="IPR007295">
    <property type="entry name" value="DUF402"/>
</dbReference>
<evidence type="ECO:0000259" key="2">
    <source>
        <dbReference type="Pfam" id="PF04167"/>
    </source>
</evidence>
<dbReference type="Proteomes" id="UP000050544">
    <property type="component" value="Unassembled WGS sequence"/>
</dbReference>
<feature type="domain" description="DUF402" evidence="2">
    <location>
        <begin position="10"/>
        <end position="114"/>
    </location>
</feature>
<dbReference type="Gene3D" id="2.40.380.10">
    <property type="entry name" value="FomD-like"/>
    <property type="match status" value="1"/>
</dbReference>
<dbReference type="Pfam" id="PF04167">
    <property type="entry name" value="DUF402"/>
    <property type="match status" value="1"/>
</dbReference>
<name>A0A0P6YD00_9CHLR</name>
<evidence type="ECO:0000256" key="1">
    <source>
        <dbReference type="ARBA" id="ARBA00022801"/>
    </source>
</evidence>
<evidence type="ECO:0000313" key="4">
    <source>
        <dbReference type="Proteomes" id="UP000050544"/>
    </source>
</evidence>
<sequence>MHGREVWRYRGRVLERQPQRVLLEAFFDRAEMPFFGLVLRPGDRFLEAYFGDRWYNIFEIHDRDTDALKAWYANITRPAEIGTETIAYVDLALDLLIYPDGQQKVLDEEEFAALPLSQEERLQALAALGELQTHTASPQGLALLSGLRSLFRP</sequence>
<dbReference type="PANTHER" id="PTHR39159:SF1">
    <property type="entry name" value="UPF0374 PROTEIN YGAC"/>
    <property type="match status" value="1"/>
</dbReference>
<proteinExistence type="predicted"/>